<reference evidence="8" key="2">
    <citation type="submission" date="2022-10" db="EMBL/GenBank/DDBJ databases">
        <authorList>
            <consortium name="ENA_rothamsted_submissions"/>
            <consortium name="culmorum"/>
            <person name="King R."/>
        </authorList>
    </citation>
    <scope>NUCLEOTIDE SEQUENCE</scope>
</reference>
<dbReference type="OrthoDB" id="7312725at2759"/>
<evidence type="ECO:0000259" key="7">
    <source>
        <dbReference type="PROSITE" id="PS50950"/>
    </source>
</evidence>
<evidence type="ECO:0000313" key="8">
    <source>
        <dbReference type="EMBL" id="CAG9789705.1"/>
    </source>
</evidence>
<evidence type="ECO:0000313" key="9">
    <source>
        <dbReference type="Proteomes" id="UP001153714"/>
    </source>
</evidence>
<dbReference type="InterPro" id="IPR026521">
    <property type="entry name" value="THAP2"/>
</dbReference>
<accession>A0A9N9R526</accession>
<sequence>MKYLFYVYRLPQNEQKKEIWLEVIGKENIRLDIKQILICSLHFHESSFNRTLDVSRLKDDAVPALFLQQPLTAHQAAPKVKDHNVESCSEQNLELVKAVKKLNRLQEKVNDYKKKIKCLNETVRRQKNKITTLKEVIKELKEKELMTHENCLLLEQCAGPKDLLLRQISKAKGLLKS</sequence>
<dbReference type="GO" id="GO:0008270">
    <property type="term" value="F:zinc ion binding"/>
    <property type="evidence" value="ECO:0007669"/>
    <property type="project" value="UniProtKB-KW"/>
</dbReference>
<dbReference type="SMART" id="SM00692">
    <property type="entry name" value="DM3"/>
    <property type="match status" value="1"/>
</dbReference>
<dbReference type="AlphaFoldDB" id="A0A9N9R526"/>
<keyword evidence="6" id="KW-0175">Coiled coil</keyword>
<keyword evidence="2 5" id="KW-0863">Zinc-finger</keyword>
<dbReference type="PANTHER" id="PTHR47696:SF1">
    <property type="entry name" value="THAP DOMAIN-CONTAINING PROTEIN 2"/>
    <property type="match status" value="1"/>
</dbReference>
<evidence type="ECO:0000256" key="4">
    <source>
        <dbReference type="ARBA" id="ARBA00023125"/>
    </source>
</evidence>
<evidence type="ECO:0000256" key="3">
    <source>
        <dbReference type="ARBA" id="ARBA00022833"/>
    </source>
</evidence>
<gene>
    <name evidence="8" type="ORF">DIATSA_LOCUS7412</name>
</gene>
<feature type="coiled-coil region" evidence="6">
    <location>
        <begin position="88"/>
        <end position="143"/>
    </location>
</feature>
<dbReference type="InterPro" id="IPR006612">
    <property type="entry name" value="THAP_Znf"/>
</dbReference>
<dbReference type="SUPFAM" id="SSF57716">
    <property type="entry name" value="Glucocorticoid receptor-like (DNA-binding domain)"/>
    <property type="match status" value="1"/>
</dbReference>
<dbReference type="SMART" id="SM00980">
    <property type="entry name" value="THAP"/>
    <property type="match status" value="1"/>
</dbReference>
<dbReference type="Gene3D" id="6.20.210.20">
    <property type="entry name" value="THAP domain"/>
    <property type="match status" value="1"/>
</dbReference>
<keyword evidence="4 5" id="KW-0238">DNA-binding</keyword>
<dbReference type="Pfam" id="PF05485">
    <property type="entry name" value="THAP"/>
    <property type="match status" value="1"/>
</dbReference>
<dbReference type="PANTHER" id="PTHR47696">
    <property type="entry name" value="THAP DOMAIN-CONTAINING PROTEIN 2"/>
    <property type="match status" value="1"/>
</dbReference>
<organism evidence="8 9">
    <name type="scientific">Diatraea saccharalis</name>
    <name type="common">sugarcane borer</name>
    <dbReference type="NCBI Taxonomy" id="40085"/>
    <lineage>
        <taxon>Eukaryota</taxon>
        <taxon>Metazoa</taxon>
        <taxon>Ecdysozoa</taxon>
        <taxon>Arthropoda</taxon>
        <taxon>Hexapoda</taxon>
        <taxon>Insecta</taxon>
        <taxon>Pterygota</taxon>
        <taxon>Neoptera</taxon>
        <taxon>Endopterygota</taxon>
        <taxon>Lepidoptera</taxon>
        <taxon>Glossata</taxon>
        <taxon>Ditrysia</taxon>
        <taxon>Pyraloidea</taxon>
        <taxon>Crambidae</taxon>
        <taxon>Crambinae</taxon>
        <taxon>Diatraea</taxon>
    </lineage>
</organism>
<feature type="domain" description="THAP-type" evidence="7">
    <location>
        <begin position="1"/>
        <end position="66"/>
    </location>
</feature>
<dbReference type="GO" id="GO:0003677">
    <property type="term" value="F:DNA binding"/>
    <property type="evidence" value="ECO:0007669"/>
    <property type="project" value="UniProtKB-UniRule"/>
</dbReference>
<dbReference type="EMBL" id="OU893351">
    <property type="protein sequence ID" value="CAG9789705.1"/>
    <property type="molecule type" value="Genomic_DNA"/>
</dbReference>
<keyword evidence="1" id="KW-0479">Metal-binding</keyword>
<name>A0A9N9R526_9NEOP</name>
<evidence type="ECO:0000256" key="6">
    <source>
        <dbReference type="SAM" id="Coils"/>
    </source>
</evidence>
<proteinExistence type="predicted"/>
<evidence type="ECO:0000256" key="1">
    <source>
        <dbReference type="ARBA" id="ARBA00022723"/>
    </source>
</evidence>
<keyword evidence="9" id="KW-1185">Reference proteome</keyword>
<dbReference type="InterPro" id="IPR038441">
    <property type="entry name" value="THAP_Znf_sf"/>
</dbReference>
<reference evidence="8" key="1">
    <citation type="submission" date="2021-12" db="EMBL/GenBank/DDBJ databases">
        <authorList>
            <person name="King R."/>
        </authorList>
    </citation>
    <scope>NUCLEOTIDE SEQUENCE</scope>
</reference>
<dbReference type="PROSITE" id="PS50950">
    <property type="entry name" value="ZF_THAP"/>
    <property type="match status" value="1"/>
</dbReference>
<evidence type="ECO:0000256" key="2">
    <source>
        <dbReference type="ARBA" id="ARBA00022771"/>
    </source>
</evidence>
<protein>
    <recommendedName>
        <fullName evidence="7">THAP-type domain-containing protein</fullName>
    </recommendedName>
</protein>
<dbReference type="Proteomes" id="UP001153714">
    <property type="component" value="Chromosome 20"/>
</dbReference>
<keyword evidence="3" id="KW-0862">Zinc</keyword>
<evidence type="ECO:0000256" key="5">
    <source>
        <dbReference type="PROSITE-ProRule" id="PRU00309"/>
    </source>
</evidence>